<feature type="transmembrane region" description="Helical" evidence="1">
    <location>
        <begin position="51"/>
        <end position="70"/>
    </location>
</feature>
<feature type="transmembrane region" description="Helical" evidence="1">
    <location>
        <begin position="82"/>
        <end position="105"/>
    </location>
</feature>
<comment type="caution">
    <text evidence="2">The sequence shown here is derived from an EMBL/GenBank/DDBJ whole genome shotgun (WGS) entry which is preliminary data.</text>
</comment>
<dbReference type="RefSeq" id="WP_020640494.1">
    <property type="nucleotide sequence ID" value="NZ_QHHU01000085.1"/>
</dbReference>
<accession>A0A428W089</accession>
<evidence type="ECO:0000313" key="3">
    <source>
        <dbReference type="Proteomes" id="UP000286716"/>
    </source>
</evidence>
<name>A0A428W089_AMYBA</name>
<dbReference type="InterPro" id="IPR046580">
    <property type="entry name" value="DUF6640"/>
</dbReference>
<keyword evidence="1" id="KW-1133">Transmembrane helix</keyword>
<evidence type="ECO:0000313" key="2">
    <source>
        <dbReference type="EMBL" id="RSM36473.1"/>
    </source>
</evidence>
<sequence length="149" mass="15951">MSRFHGPAQHLVGKVLISIVAIAGPAGAIAADWNETHVFNPTWSPHAKFHNGQTIALGFELAAVSLWQLWGPGARSRAAVRWATLFAGFYSATQVPAILFPGAALVDPEFADRLPVVAGVRLNQLIPVFVVLAPLLAAGYRLARPPVER</sequence>
<protein>
    <submittedName>
        <fullName evidence="2">Acetyltransferase</fullName>
    </submittedName>
</protein>
<dbReference type="Proteomes" id="UP000286716">
    <property type="component" value="Unassembled WGS sequence"/>
</dbReference>
<dbReference type="AlphaFoldDB" id="A0A428W089"/>
<keyword evidence="3" id="KW-1185">Reference proteome</keyword>
<feature type="transmembrane region" description="Helical" evidence="1">
    <location>
        <begin position="125"/>
        <end position="143"/>
    </location>
</feature>
<dbReference type="OrthoDB" id="122427at2"/>
<keyword evidence="1" id="KW-0472">Membrane</keyword>
<organism evidence="2 3">
    <name type="scientific">Amycolatopsis balhimycina DSM 5908</name>
    <dbReference type="NCBI Taxonomy" id="1081091"/>
    <lineage>
        <taxon>Bacteria</taxon>
        <taxon>Bacillati</taxon>
        <taxon>Actinomycetota</taxon>
        <taxon>Actinomycetes</taxon>
        <taxon>Pseudonocardiales</taxon>
        <taxon>Pseudonocardiaceae</taxon>
        <taxon>Amycolatopsis</taxon>
    </lineage>
</organism>
<keyword evidence="1" id="KW-0812">Transmembrane</keyword>
<gene>
    <name evidence="2" type="ORF">DMA12_40335</name>
</gene>
<feature type="transmembrane region" description="Helical" evidence="1">
    <location>
        <begin position="12"/>
        <end position="31"/>
    </location>
</feature>
<dbReference type="GO" id="GO:0016740">
    <property type="term" value="F:transferase activity"/>
    <property type="evidence" value="ECO:0007669"/>
    <property type="project" value="UniProtKB-KW"/>
</dbReference>
<evidence type="ECO:0000256" key="1">
    <source>
        <dbReference type="SAM" id="Phobius"/>
    </source>
</evidence>
<proteinExistence type="predicted"/>
<reference evidence="2 3" key="1">
    <citation type="submission" date="2018-05" db="EMBL/GenBank/DDBJ databases">
        <title>Evolution of GPA BGCs.</title>
        <authorList>
            <person name="Waglechner N."/>
            <person name="Wright G.D."/>
        </authorList>
    </citation>
    <scope>NUCLEOTIDE SEQUENCE [LARGE SCALE GENOMIC DNA]</scope>
    <source>
        <strain evidence="2 3">DSM 5908</strain>
    </source>
</reference>
<dbReference type="Pfam" id="PF20345">
    <property type="entry name" value="DUF6640"/>
    <property type="match status" value="1"/>
</dbReference>
<dbReference type="EMBL" id="QHHU01000085">
    <property type="protein sequence ID" value="RSM36473.1"/>
    <property type="molecule type" value="Genomic_DNA"/>
</dbReference>
<keyword evidence="2" id="KW-0808">Transferase</keyword>